<proteinExistence type="predicted"/>
<sequence length="53" mass="5922">MAVRRKAFPQQEGDAGIELPKNLVEKAGFSEEDVLDIGIENGKIVLKPKEKER</sequence>
<feature type="domain" description="SpoVT-AbrB" evidence="1">
    <location>
        <begin position="19"/>
        <end position="52"/>
    </location>
</feature>
<dbReference type="Pfam" id="PF04014">
    <property type="entry name" value="MazE_antitoxin"/>
    <property type="match status" value="1"/>
</dbReference>
<name>A0A1H3BM91_9BACI</name>
<dbReference type="RefSeq" id="WP_143023806.1">
    <property type="nucleotide sequence ID" value="NZ_FNOS01000001.1"/>
</dbReference>
<reference evidence="2 3" key="1">
    <citation type="submission" date="2016-10" db="EMBL/GenBank/DDBJ databases">
        <authorList>
            <person name="Varghese N."/>
            <person name="Submissions S."/>
        </authorList>
    </citation>
    <scope>NUCLEOTIDE SEQUENCE [LARGE SCALE GENOMIC DNA]</scope>
    <source>
        <strain evidence="2 3">DSM 20748</strain>
    </source>
</reference>
<evidence type="ECO:0000259" key="1">
    <source>
        <dbReference type="Pfam" id="PF04014"/>
    </source>
</evidence>
<protein>
    <recommendedName>
        <fullName evidence="1">SpoVT-AbrB domain-containing protein</fullName>
    </recommendedName>
</protein>
<dbReference type="EMBL" id="FNOS01000001">
    <property type="protein sequence ID" value="SDX42454.1"/>
    <property type="molecule type" value="Genomic_DNA"/>
</dbReference>
<dbReference type="SUPFAM" id="SSF89447">
    <property type="entry name" value="AbrB/MazE/MraZ-like"/>
    <property type="match status" value="1"/>
</dbReference>
<comment type="caution">
    <text evidence="2">The sequence shown here is derived from an EMBL/GenBank/DDBJ whole genome shotgun (WGS) entry which is preliminary data.</text>
</comment>
<dbReference type="Gene3D" id="2.10.260.10">
    <property type="match status" value="1"/>
</dbReference>
<evidence type="ECO:0000313" key="2">
    <source>
        <dbReference type="EMBL" id="SDX42454.1"/>
    </source>
</evidence>
<dbReference type="InterPro" id="IPR037914">
    <property type="entry name" value="SpoVT-AbrB_sf"/>
</dbReference>
<dbReference type="InterPro" id="IPR007159">
    <property type="entry name" value="SpoVT-AbrB_dom"/>
</dbReference>
<accession>A0A1H3BM91</accession>
<organism evidence="2 3">
    <name type="scientific">Salimicrobium album</name>
    <dbReference type="NCBI Taxonomy" id="50717"/>
    <lineage>
        <taxon>Bacteria</taxon>
        <taxon>Bacillati</taxon>
        <taxon>Bacillota</taxon>
        <taxon>Bacilli</taxon>
        <taxon>Bacillales</taxon>
        <taxon>Bacillaceae</taxon>
        <taxon>Salimicrobium</taxon>
    </lineage>
</organism>
<gene>
    <name evidence="2" type="ORF">SAMN04488081_0477</name>
</gene>
<evidence type="ECO:0000313" key="3">
    <source>
        <dbReference type="Proteomes" id="UP000198647"/>
    </source>
</evidence>
<dbReference type="Proteomes" id="UP000198647">
    <property type="component" value="Unassembled WGS sequence"/>
</dbReference>
<keyword evidence="3" id="KW-1185">Reference proteome</keyword>